<organism evidence="2 3">
    <name type="scientific">Liparis tanakae</name>
    <name type="common">Tanaka's snailfish</name>
    <dbReference type="NCBI Taxonomy" id="230148"/>
    <lineage>
        <taxon>Eukaryota</taxon>
        <taxon>Metazoa</taxon>
        <taxon>Chordata</taxon>
        <taxon>Craniata</taxon>
        <taxon>Vertebrata</taxon>
        <taxon>Euteleostomi</taxon>
        <taxon>Actinopterygii</taxon>
        <taxon>Neopterygii</taxon>
        <taxon>Teleostei</taxon>
        <taxon>Neoteleostei</taxon>
        <taxon>Acanthomorphata</taxon>
        <taxon>Eupercaria</taxon>
        <taxon>Perciformes</taxon>
        <taxon>Cottioidei</taxon>
        <taxon>Cottales</taxon>
        <taxon>Liparidae</taxon>
        <taxon>Liparis</taxon>
    </lineage>
</organism>
<keyword evidence="3" id="KW-1185">Reference proteome</keyword>
<proteinExistence type="predicted"/>
<accession>A0A4Z2I7V6</accession>
<dbReference type="Proteomes" id="UP000314294">
    <property type="component" value="Unassembled WGS sequence"/>
</dbReference>
<feature type="region of interest" description="Disordered" evidence="1">
    <location>
        <begin position="72"/>
        <end position="97"/>
    </location>
</feature>
<gene>
    <name evidence="2" type="ORF">EYF80_016326</name>
</gene>
<evidence type="ECO:0000256" key="1">
    <source>
        <dbReference type="SAM" id="MobiDB-lite"/>
    </source>
</evidence>
<dbReference type="EMBL" id="SRLO01000125">
    <property type="protein sequence ID" value="TNN73372.1"/>
    <property type="molecule type" value="Genomic_DNA"/>
</dbReference>
<name>A0A4Z2I7V6_9TELE</name>
<comment type="caution">
    <text evidence="2">The sequence shown here is derived from an EMBL/GenBank/DDBJ whole genome shotgun (WGS) entry which is preliminary data.</text>
</comment>
<reference evidence="2 3" key="1">
    <citation type="submission" date="2019-03" db="EMBL/GenBank/DDBJ databases">
        <title>First draft genome of Liparis tanakae, snailfish: a comprehensive survey of snailfish specific genes.</title>
        <authorList>
            <person name="Kim W."/>
            <person name="Song I."/>
            <person name="Jeong J.-H."/>
            <person name="Kim D."/>
            <person name="Kim S."/>
            <person name="Ryu S."/>
            <person name="Song J.Y."/>
            <person name="Lee S.K."/>
        </authorList>
    </citation>
    <scope>NUCLEOTIDE SEQUENCE [LARGE SCALE GENOMIC DNA]</scope>
    <source>
        <tissue evidence="2">Muscle</tissue>
    </source>
</reference>
<sequence>MIKNKLRIKASRKGSALYLRKSNRVLAELGIPRSIQDRKWNCVTPYLVDVVDVRPFVRPVGVTLLHSVLRQRGQHDDDDAAALPHHLRSGRKPRETPLRRNQPFACVWMTRLEH</sequence>
<dbReference type="AlphaFoldDB" id="A0A4Z2I7V6"/>
<evidence type="ECO:0000313" key="2">
    <source>
        <dbReference type="EMBL" id="TNN73372.1"/>
    </source>
</evidence>
<protein>
    <submittedName>
        <fullName evidence="2">Uncharacterized protein</fullName>
    </submittedName>
</protein>
<evidence type="ECO:0000313" key="3">
    <source>
        <dbReference type="Proteomes" id="UP000314294"/>
    </source>
</evidence>